<organism evidence="2 3">
    <name type="scientific">Ganoderma sinense ZZ0214-1</name>
    <dbReference type="NCBI Taxonomy" id="1077348"/>
    <lineage>
        <taxon>Eukaryota</taxon>
        <taxon>Fungi</taxon>
        <taxon>Dikarya</taxon>
        <taxon>Basidiomycota</taxon>
        <taxon>Agaricomycotina</taxon>
        <taxon>Agaricomycetes</taxon>
        <taxon>Polyporales</taxon>
        <taxon>Polyporaceae</taxon>
        <taxon>Ganoderma</taxon>
    </lineage>
</organism>
<gene>
    <name evidence="2" type="ORF">GSI_15078</name>
</gene>
<reference evidence="2 3" key="1">
    <citation type="journal article" date="2015" name="Sci. Rep.">
        <title>Chromosome-level genome map provides insights into diverse defense mechanisms in the medicinal fungus Ganoderma sinense.</title>
        <authorList>
            <person name="Zhu Y."/>
            <person name="Xu J."/>
            <person name="Sun C."/>
            <person name="Zhou S."/>
            <person name="Xu H."/>
            <person name="Nelson D.R."/>
            <person name="Qian J."/>
            <person name="Song J."/>
            <person name="Luo H."/>
            <person name="Xiang L."/>
            <person name="Li Y."/>
            <person name="Xu Z."/>
            <person name="Ji A."/>
            <person name="Wang L."/>
            <person name="Lu S."/>
            <person name="Hayward A."/>
            <person name="Sun W."/>
            <person name="Li X."/>
            <person name="Schwartz D.C."/>
            <person name="Wang Y."/>
            <person name="Chen S."/>
        </authorList>
    </citation>
    <scope>NUCLEOTIDE SEQUENCE [LARGE SCALE GENOMIC DNA]</scope>
    <source>
        <strain evidence="2 3">ZZ0214-1</strain>
    </source>
</reference>
<dbReference type="AlphaFoldDB" id="A0A2G8RLK6"/>
<dbReference type="Proteomes" id="UP000230002">
    <property type="component" value="Unassembled WGS sequence"/>
</dbReference>
<evidence type="ECO:0000256" key="1">
    <source>
        <dbReference type="SAM" id="Coils"/>
    </source>
</evidence>
<sequence>MPTTQPLSRHTLDLTAQLDAAKEAISSMTSRMAVLAEEKDDALTRANTLENVKESWAVRERALVSTIKGLRSSNKLPGDATGLRTRLQDTESMLAHQINARTKLEDELARYREIARSHQEELQALRKDTTNRIHEQAVEIATLKGQLLAMKERERQLTAPPRRPKAFRFWKKKQVVKVDLGISSSSASSSTFKYY</sequence>
<name>A0A2G8RLK6_9APHY</name>
<dbReference type="OrthoDB" id="10425623at2759"/>
<comment type="caution">
    <text evidence="2">The sequence shown here is derived from an EMBL/GenBank/DDBJ whole genome shotgun (WGS) entry which is preliminary data.</text>
</comment>
<evidence type="ECO:0000313" key="2">
    <source>
        <dbReference type="EMBL" id="PIL22390.1"/>
    </source>
</evidence>
<keyword evidence="3" id="KW-1185">Reference proteome</keyword>
<protein>
    <submittedName>
        <fullName evidence="2">Uncharacterized protein</fullName>
    </submittedName>
</protein>
<evidence type="ECO:0000313" key="3">
    <source>
        <dbReference type="Proteomes" id="UP000230002"/>
    </source>
</evidence>
<accession>A0A2G8RLK6</accession>
<proteinExistence type="predicted"/>
<keyword evidence="1" id="KW-0175">Coiled coil</keyword>
<dbReference type="EMBL" id="AYKW01000069">
    <property type="protein sequence ID" value="PIL22390.1"/>
    <property type="molecule type" value="Genomic_DNA"/>
</dbReference>
<feature type="coiled-coil region" evidence="1">
    <location>
        <begin position="87"/>
        <end position="128"/>
    </location>
</feature>